<proteinExistence type="predicted"/>
<dbReference type="Pfam" id="PF03747">
    <property type="entry name" value="ADP_ribosyl_GH"/>
    <property type="match status" value="1"/>
</dbReference>
<dbReference type="Gene3D" id="1.10.4080.10">
    <property type="entry name" value="ADP-ribosylation/Crystallin J1"/>
    <property type="match status" value="1"/>
</dbReference>
<keyword evidence="1" id="KW-0460">Magnesium</keyword>
<comment type="cofactor">
    <cofactor evidence="1">
        <name>Mg(2+)</name>
        <dbReference type="ChEBI" id="CHEBI:18420"/>
    </cofactor>
    <text evidence="1">Binds 2 magnesium ions per subunit.</text>
</comment>
<feature type="binding site" evidence="1">
    <location>
        <position position="211"/>
    </location>
    <ligand>
        <name>Mg(2+)</name>
        <dbReference type="ChEBI" id="CHEBI:18420"/>
        <label>1</label>
    </ligand>
</feature>
<organism evidence="2 3">
    <name type="scientific">Alienimonas californiensis</name>
    <dbReference type="NCBI Taxonomy" id="2527989"/>
    <lineage>
        <taxon>Bacteria</taxon>
        <taxon>Pseudomonadati</taxon>
        <taxon>Planctomycetota</taxon>
        <taxon>Planctomycetia</taxon>
        <taxon>Planctomycetales</taxon>
        <taxon>Planctomycetaceae</taxon>
        <taxon>Alienimonas</taxon>
    </lineage>
</organism>
<sequence>MLGAVAGDVIGSVWEIEGWKSPYFEPLIGPECRFTDDTVLTCAVAEALLTDGDYARHIRTFARRYPHAGYGGNFQRWFRSDRPGPYNSWGNGSAMRVSPVGWTFQTADETLAEAERSAAVTHNHPRGVAGAQATALAVFMARTGAAKEAIKAEIAGRFDYDLNRTLAEIRPRYCFDVSCDGSVPEALIAFLESTDYESAVRNAVSLGGDADTQAAIAGAVAEAFYQRTTGVGVPAAIAAEVRKRLPDDLTDVLDRFTANRA</sequence>
<name>A0A517PFV8_9PLAN</name>
<dbReference type="PANTHER" id="PTHR16222">
    <property type="entry name" value="ADP-RIBOSYLGLYCOHYDROLASE"/>
    <property type="match status" value="1"/>
</dbReference>
<gene>
    <name evidence="2" type="ORF">CA12_43750</name>
</gene>
<dbReference type="SUPFAM" id="SSF101478">
    <property type="entry name" value="ADP-ribosylglycohydrolase"/>
    <property type="match status" value="1"/>
</dbReference>
<dbReference type="PANTHER" id="PTHR16222:SF12">
    <property type="entry name" value="ADP-RIBOSYLGLYCOHYDROLASE-RELATED"/>
    <property type="match status" value="1"/>
</dbReference>
<dbReference type="OrthoDB" id="9798107at2"/>
<keyword evidence="2" id="KW-0378">Hydrolase</keyword>
<dbReference type="InterPro" id="IPR005502">
    <property type="entry name" value="Ribosyl_crysJ1"/>
</dbReference>
<reference evidence="2 3" key="1">
    <citation type="submission" date="2019-02" db="EMBL/GenBank/DDBJ databases">
        <title>Deep-cultivation of Planctomycetes and their phenomic and genomic characterization uncovers novel biology.</title>
        <authorList>
            <person name="Wiegand S."/>
            <person name="Jogler M."/>
            <person name="Boedeker C."/>
            <person name="Pinto D."/>
            <person name="Vollmers J."/>
            <person name="Rivas-Marin E."/>
            <person name="Kohn T."/>
            <person name="Peeters S.H."/>
            <person name="Heuer A."/>
            <person name="Rast P."/>
            <person name="Oberbeckmann S."/>
            <person name="Bunk B."/>
            <person name="Jeske O."/>
            <person name="Meyerdierks A."/>
            <person name="Storesund J.E."/>
            <person name="Kallscheuer N."/>
            <person name="Luecker S."/>
            <person name="Lage O.M."/>
            <person name="Pohl T."/>
            <person name="Merkel B.J."/>
            <person name="Hornburger P."/>
            <person name="Mueller R.-W."/>
            <person name="Bruemmer F."/>
            <person name="Labrenz M."/>
            <person name="Spormann A.M."/>
            <person name="Op den Camp H."/>
            <person name="Overmann J."/>
            <person name="Amann R."/>
            <person name="Jetten M.S.M."/>
            <person name="Mascher T."/>
            <person name="Medema M.H."/>
            <person name="Devos D.P."/>
            <person name="Kaster A.-K."/>
            <person name="Ovreas L."/>
            <person name="Rohde M."/>
            <person name="Galperin M.Y."/>
            <person name="Jogler C."/>
        </authorList>
    </citation>
    <scope>NUCLEOTIDE SEQUENCE [LARGE SCALE GENOMIC DNA]</scope>
    <source>
        <strain evidence="2 3">CA12</strain>
    </source>
</reference>
<evidence type="ECO:0000313" key="3">
    <source>
        <dbReference type="Proteomes" id="UP000318741"/>
    </source>
</evidence>
<keyword evidence="1" id="KW-0479">Metal-binding</keyword>
<feature type="binding site" evidence="1">
    <location>
        <position position="36"/>
    </location>
    <ligand>
        <name>Mg(2+)</name>
        <dbReference type="ChEBI" id="CHEBI:18420"/>
        <label>1</label>
    </ligand>
</feature>
<dbReference type="GO" id="GO:0046872">
    <property type="term" value="F:metal ion binding"/>
    <property type="evidence" value="ECO:0007669"/>
    <property type="project" value="UniProtKB-KW"/>
</dbReference>
<dbReference type="Proteomes" id="UP000318741">
    <property type="component" value="Chromosome"/>
</dbReference>
<dbReference type="EMBL" id="CP036265">
    <property type="protein sequence ID" value="QDT18234.1"/>
    <property type="molecule type" value="Genomic_DNA"/>
</dbReference>
<feature type="binding site" evidence="1">
    <location>
        <position position="37"/>
    </location>
    <ligand>
        <name>Mg(2+)</name>
        <dbReference type="ChEBI" id="CHEBI:18420"/>
        <label>1</label>
    </ligand>
</feature>
<dbReference type="InterPro" id="IPR050792">
    <property type="entry name" value="ADP-ribosylglycohydrolase"/>
</dbReference>
<dbReference type="AlphaFoldDB" id="A0A517PFV8"/>
<keyword evidence="3" id="KW-1185">Reference proteome</keyword>
<evidence type="ECO:0000256" key="1">
    <source>
        <dbReference type="PIRSR" id="PIRSR605502-1"/>
    </source>
</evidence>
<protein>
    <submittedName>
        <fullName evidence="2">ADP-ribosylglycohydrolase</fullName>
    </submittedName>
</protein>
<dbReference type="RefSeq" id="WP_145361192.1">
    <property type="nucleotide sequence ID" value="NZ_CP036265.1"/>
</dbReference>
<feature type="binding site" evidence="1">
    <location>
        <position position="212"/>
    </location>
    <ligand>
        <name>Mg(2+)</name>
        <dbReference type="ChEBI" id="CHEBI:18420"/>
        <label>1</label>
    </ligand>
</feature>
<dbReference type="KEGG" id="acaf:CA12_43750"/>
<evidence type="ECO:0000313" key="2">
    <source>
        <dbReference type="EMBL" id="QDT18234.1"/>
    </source>
</evidence>
<feature type="binding site" evidence="1">
    <location>
        <position position="209"/>
    </location>
    <ligand>
        <name>Mg(2+)</name>
        <dbReference type="ChEBI" id="CHEBI:18420"/>
        <label>1</label>
    </ligand>
</feature>
<dbReference type="GO" id="GO:0016787">
    <property type="term" value="F:hydrolase activity"/>
    <property type="evidence" value="ECO:0007669"/>
    <property type="project" value="UniProtKB-KW"/>
</dbReference>
<dbReference type="InterPro" id="IPR036705">
    <property type="entry name" value="Ribosyl_crysJ1_sf"/>
</dbReference>
<accession>A0A517PFV8</accession>
<feature type="binding site" evidence="1">
    <location>
        <position position="35"/>
    </location>
    <ligand>
        <name>Mg(2+)</name>
        <dbReference type="ChEBI" id="CHEBI:18420"/>
        <label>1</label>
    </ligand>
</feature>